<dbReference type="InterPro" id="IPR038883">
    <property type="entry name" value="AN11006-like"/>
</dbReference>
<protein>
    <submittedName>
        <fullName evidence="1">Uncharacterized protein</fullName>
    </submittedName>
</protein>
<organism evidence="1 2">
    <name type="scientific">Cercophora newfieldiana</name>
    <dbReference type="NCBI Taxonomy" id="92897"/>
    <lineage>
        <taxon>Eukaryota</taxon>
        <taxon>Fungi</taxon>
        <taxon>Dikarya</taxon>
        <taxon>Ascomycota</taxon>
        <taxon>Pezizomycotina</taxon>
        <taxon>Sordariomycetes</taxon>
        <taxon>Sordariomycetidae</taxon>
        <taxon>Sordariales</taxon>
        <taxon>Lasiosphaeriaceae</taxon>
        <taxon>Cercophora</taxon>
    </lineage>
</organism>
<accession>A0AA40CKQ9</accession>
<dbReference type="PANTHER" id="PTHR42085">
    <property type="entry name" value="F-BOX DOMAIN-CONTAINING PROTEIN"/>
    <property type="match status" value="1"/>
</dbReference>
<sequence>MQSPDRGTPGILRLPREVRDEIYKRVLVISSPLHLFAEGEASDKVEVFAPGKPAQWLALLHTNRQLHSEASETLYGSHKFVMVDTTSAQAKLLKSFLDKIGRLNAGYVTSLCINFPTAEPGQSMSILRERCSSLRTLELFVHNKNSQGLVASSYEASKLESIRGLLLQVNAQFAAMPSVQNVLVKLYHGPLAPEVSELMRGFGWTVEVGR</sequence>
<comment type="caution">
    <text evidence="1">The sequence shown here is derived from an EMBL/GenBank/DDBJ whole genome shotgun (WGS) entry which is preliminary data.</text>
</comment>
<dbReference type="EMBL" id="JAULSV010000006">
    <property type="protein sequence ID" value="KAK0642065.1"/>
    <property type="molecule type" value="Genomic_DNA"/>
</dbReference>
<proteinExistence type="predicted"/>
<evidence type="ECO:0000313" key="1">
    <source>
        <dbReference type="EMBL" id="KAK0642065.1"/>
    </source>
</evidence>
<gene>
    <name evidence="1" type="ORF">B0T16DRAFT_381231</name>
</gene>
<dbReference type="AlphaFoldDB" id="A0AA40CKQ9"/>
<evidence type="ECO:0000313" key="2">
    <source>
        <dbReference type="Proteomes" id="UP001174936"/>
    </source>
</evidence>
<reference evidence="1" key="1">
    <citation type="submission" date="2023-06" db="EMBL/GenBank/DDBJ databases">
        <title>Genome-scale phylogeny and comparative genomics of the fungal order Sordariales.</title>
        <authorList>
            <consortium name="Lawrence Berkeley National Laboratory"/>
            <person name="Hensen N."/>
            <person name="Bonometti L."/>
            <person name="Westerberg I."/>
            <person name="Brannstrom I.O."/>
            <person name="Guillou S."/>
            <person name="Cros-Aarteil S."/>
            <person name="Calhoun S."/>
            <person name="Haridas S."/>
            <person name="Kuo A."/>
            <person name="Mondo S."/>
            <person name="Pangilinan J."/>
            <person name="Riley R."/>
            <person name="Labutti K."/>
            <person name="Andreopoulos B."/>
            <person name="Lipzen A."/>
            <person name="Chen C."/>
            <person name="Yanf M."/>
            <person name="Daum C."/>
            <person name="Ng V."/>
            <person name="Clum A."/>
            <person name="Steindorff A."/>
            <person name="Ohm R."/>
            <person name="Martin F."/>
            <person name="Silar P."/>
            <person name="Natvig D."/>
            <person name="Lalanne C."/>
            <person name="Gautier V."/>
            <person name="Ament-Velasquez S.L."/>
            <person name="Kruys A."/>
            <person name="Hutchinson M.I."/>
            <person name="Powell A.J."/>
            <person name="Barry K."/>
            <person name="Miller A.N."/>
            <person name="Grigoriev I.V."/>
            <person name="Debuchy R."/>
            <person name="Gladieux P."/>
            <person name="Thoren M.H."/>
            <person name="Johannesson H."/>
        </authorList>
    </citation>
    <scope>NUCLEOTIDE SEQUENCE</scope>
    <source>
        <strain evidence="1">SMH2532-1</strain>
    </source>
</reference>
<dbReference type="PANTHER" id="PTHR42085:SF2">
    <property type="entry name" value="F-BOX DOMAIN-CONTAINING PROTEIN"/>
    <property type="match status" value="1"/>
</dbReference>
<name>A0AA40CKQ9_9PEZI</name>
<keyword evidence="2" id="KW-1185">Reference proteome</keyword>
<dbReference type="Proteomes" id="UP001174936">
    <property type="component" value="Unassembled WGS sequence"/>
</dbReference>